<dbReference type="PANTHER" id="PTHR12697">
    <property type="entry name" value="PBS LYASE HEAT-LIKE PROTEIN"/>
    <property type="match status" value="1"/>
</dbReference>
<keyword evidence="1" id="KW-0042">Antenna complex</keyword>
<name>A0A928ZV61_LEPEC</name>
<keyword evidence="4" id="KW-1185">Reference proteome</keyword>
<dbReference type="SUPFAM" id="SSF48371">
    <property type="entry name" value="ARM repeat"/>
    <property type="match status" value="1"/>
</dbReference>
<dbReference type="AlphaFoldDB" id="A0A928ZV61"/>
<dbReference type="PANTHER" id="PTHR12697:SF5">
    <property type="entry name" value="DEOXYHYPUSINE HYDROXYLASE"/>
    <property type="match status" value="1"/>
</dbReference>
<evidence type="ECO:0000256" key="2">
    <source>
        <dbReference type="ARBA" id="ARBA00022738"/>
    </source>
</evidence>
<dbReference type="GO" id="GO:0016491">
    <property type="term" value="F:oxidoreductase activity"/>
    <property type="evidence" value="ECO:0007669"/>
    <property type="project" value="TreeGrafter"/>
</dbReference>
<gene>
    <name evidence="3" type="ORF">IQ260_15580</name>
</gene>
<evidence type="ECO:0000256" key="1">
    <source>
        <dbReference type="ARBA" id="ARBA00022549"/>
    </source>
</evidence>
<dbReference type="InterPro" id="IPR011989">
    <property type="entry name" value="ARM-like"/>
</dbReference>
<organism evidence="3 4">
    <name type="scientific">Leptolyngbya cf. ectocarpi LEGE 11479</name>
    <dbReference type="NCBI Taxonomy" id="1828722"/>
    <lineage>
        <taxon>Bacteria</taxon>
        <taxon>Bacillati</taxon>
        <taxon>Cyanobacteriota</taxon>
        <taxon>Cyanophyceae</taxon>
        <taxon>Leptolyngbyales</taxon>
        <taxon>Leptolyngbyaceae</taxon>
        <taxon>Leptolyngbya group</taxon>
        <taxon>Leptolyngbya</taxon>
    </lineage>
</organism>
<accession>A0A928ZV61</accession>
<dbReference type="GO" id="GO:0030089">
    <property type="term" value="C:phycobilisome"/>
    <property type="evidence" value="ECO:0007669"/>
    <property type="project" value="UniProtKB-KW"/>
</dbReference>
<dbReference type="Pfam" id="PF13646">
    <property type="entry name" value="HEAT_2"/>
    <property type="match status" value="1"/>
</dbReference>
<dbReference type="Gene3D" id="1.25.10.10">
    <property type="entry name" value="Leucine-rich Repeat Variant"/>
    <property type="match status" value="2"/>
</dbReference>
<dbReference type="Proteomes" id="UP000615026">
    <property type="component" value="Unassembled WGS sequence"/>
</dbReference>
<dbReference type="EMBL" id="JADEXP010000139">
    <property type="protein sequence ID" value="MBE9068072.1"/>
    <property type="molecule type" value="Genomic_DNA"/>
</dbReference>
<proteinExistence type="predicted"/>
<sequence>MELSDIKHVLEHSDSQERLKGIVALKDYDADIASPLLLGKTNDAAFLVRSFVAMGLGRKRSDAGFAALLNMMNTDPDNNVQAEAANSLAMYGDTATLHLVNTFHANHHWLVRRSILAAMIDLNSPVHMLDICLTAIKDTDLTLINAGVDHLSTLAKTDQAEAALAAILSLKTAENWYTRMHVAYALKCFNAPAAKDASLELRQDQHHKVVAAALEGLVN</sequence>
<dbReference type="InterPro" id="IPR016024">
    <property type="entry name" value="ARM-type_fold"/>
</dbReference>
<evidence type="ECO:0000313" key="4">
    <source>
        <dbReference type="Proteomes" id="UP000615026"/>
    </source>
</evidence>
<reference evidence="3" key="1">
    <citation type="submission" date="2020-10" db="EMBL/GenBank/DDBJ databases">
        <authorList>
            <person name="Castelo-Branco R."/>
            <person name="Eusebio N."/>
            <person name="Adriana R."/>
            <person name="Vieira A."/>
            <person name="Brugerolle De Fraissinette N."/>
            <person name="Rezende De Castro R."/>
            <person name="Schneider M.P."/>
            <person name="Vasconcelos V."/>
            <person name="Leao P.N."/>
        </authorList>
    </citation>
    <scope>NUCLEOTIDE SEQUENCE</scope>
    <source>
        <strain evidence="3">LEGE 11479</strain>
    </source>
</reference>
<comment type="caution">
    <text evidence="3">The sequence shown here is derived from an EMBL/GenBank/DDBJ whole genome shotgun (WGS) entry which is preliminary data.</text>
</comment>
<evidence type="ECO:0000313" key="3">
    <source>
        <dbReference type="EMBL" id="MBE9068072.1"/>
    </source>
</evidence>
<protein>
    <submittedName>
        <fullName evidence="3">HEAT repeat domain-containing protein</fullName>
    </submittedName>
</protein>
<keyword evidence="2" id="KW-0605">Phycobilisome</keyword>
<dbReference type="RefSeq" id="WP_193994024.1">
    <property type="nucleotide sequence ID" value="NZ_JADEXP010000139.1"/>
</dbReference>